<feature type="transmembrane region" description="Helical" evidence="1">
    <location>
        <begin position="142"/>
        <end position="164"/>
    </location>
</feature>
<name>A0A8H5H9V1_9AGAR</name>
<reference evidence="2 3" key="1">
    <citation type="journal article" date="2020" name="ISME J.">
        <title>Uncovering the hidden diversity of litter-decomposition mechanisms in mushroom-forming fungi.</title>
        <authorList>
            <person name="Floudas D."/>
            <person name="Bentzer J."/>
            <person name="Ahren D."/>
            <person name="Johansson T."/>
            <person name="Persson P."/>
            <person name="Tunlid A."/>
        </authorList>
    </citation>
    <scope>NUCLEOTIDE SEQUENCE [LARGE SCALE GENOMIC DNA]</scope>
    <source>
        <strain evidence="2 3">CBS 661.87</strain>
    </source>
</reference>
<organism evidence="2 3">
    <name type="scientific">Tricholomella constricta</name>
    <dbReference type="NCBI Taxonomy" id="117010"/>
    <lineage>
        <taxon>Eukaryota</taxon>
        <taxon>Fungi</taxon>
        <taxon>Dikarya</taxon>
        <taxon>Basidiomycota</taxon>
        <taxon>Agaricomycotina</taxon>
        <taxon>Agaricomycetes</taxon>
        <taxon>Agaricomycetidae</taxon>
        <taxon>Agaricales</taxon>
        <taxon>Tricholomatineae</taxon>
        <taxon>Lyophyllaceae</taxon>
        <taxon>Tricholomella</taxon>
    </lineage>
</organism>
<gene>
    <name evidence="2" type="ORF">D9615_006584</name>
</gene>
<proteinExistence type="predicted"/>
<comment type="caution">
    <text evidence="2">The sequence shown here is derived from an EMBL/GenBank/DDBJ whole genome shotgun (WGS) entry which is preliminary data.</text>
</comment>
<dbReference type="OrthoDB" id="3250682at2759"/>
<feature type="transmembrane region" description="Helical" evidence="1">
    <location>
        <begin position="85"/>
        <end position="104"/>
    </location>
</feature>
<keyword evidence="1" id="KW-0812">Transmembrane</keyword>
<evidence type="ECO:0000313" key="2">
    <source>
        <dbReference type="EMBL" id="KAF5379367.1"/>
    </source>
</evidence>
<protein>
    <submittedName>
        <fullName evidence="2">Uncharacterized protein</fullName>
    </submittedName>
</protein>
<keyword evidence="1" id="KW-0472">Membrane</keyword>
<dbReference type="EMBL" id="JAACJP010000016">
    <property type="protein sequence ID" value="KAF5379367.1"/>
    <property type="molecule type" value="Genomic_DNA"/>
</dbReference>
<feature type="transmembrane region" description="Helical" evidence="1">
    <location>
        <begin position="110"/>
        <end position="130"/>
    </location>
</feature>
<keyword evidence="3" id="KW-1185">Reference proteome</keyword>
<feature type="transmembrane region" description="Helical" evidence="1">
    <location>
        <begin position="184"/>
        <end position="208"/>
    </location>
</feature>
<evidence type="ECO:0000313" key="3">
    <source>
        <dbReference type="Proteomes" id="UP000565441"/>
    </source>
</evidence>
<accession>A0A8H5H9V1</accession>
<dbReference type="Proteomes" id="UP000565441">
    <property type="component" value="Unassembled WGS sequence"/>
</dbReference>
<feature type="transmembrane region" description="Helical" evidence="1">
    <location>
        <begin position="47"/>
        <end position="65"/>
    </location>
</feature>
<dbReference type="AlphaFoldDB" id="A0A8H5H9V1"/>
<feature type="transmembrane region" description="Helical" evidence="1">
    <location>
        <begin position="220"/>
        <end position="240"/>
    </location>
</feature>
<sequence length="300" mass="33121">MAPSAQAMELIAVMCESILIGAYAVLTALVIWLLVTKRRKMPRMHKVLFGASIVMFLISVAHLALVMQQNTSLKLSKQNAQARIILSGFQLVIGDLVLIWRVWIVWGRNYWIVAPSFTMTIVAACLLFNLASLKEFRKFFTVAPAALFVANTSMCTLLIAGKIWYARYQLHSLVGGTMYASGGFSGTVALFIETGALSATCQILSLILDHIHSDGIHILLDLEIPLIGILPTLIIVFVHFELVGTNSVNTSTPSRSIHFEDRNRVHLDTFSLPGTDTTATEGMNRDAKVYDYTRRGTSMA</sequence>
<keyword evidence="1" id="KW-1133">Transmembrane helix</keyword>
<feature type="transmembrane region" description="Helical" evidence="1">
    <location>
        <begin position="12"/>
        <end position="35"/>
    </location>
</feature>
<evidence type="ECO:0000256" key="1">
    <source>
        <dbReference type="SAM" id="Phobius"/>
    </source>
</evidence>